<sequence length="109" mass="11420">MAALARRLADSSEGLAGLRAARAHMDRSIAETEAACAEGRFGPRKGSSVVGNDQAPQGNGHGPEAARAPGVFGQRFGVQAEIVKVSVQNQELDWMVLVGPSQLCLFCDV</sequence>
<gene>
    <name evidence="2" type="ORF">WISP_19646</name>
</gene>
<dbReference type="EMBL" id="WHWB01032358">
    <property type="protein sequence ID" value="KAJ7426017.1"/>
    <property type="molecule type" value="Genomic_DNA"/>
</dbReference>
<comment type="caution">
    <text evidence="2">The sequence shown here is derived from an EMBL/GenBank/DDBJ whole genome shotgun (WGS) entry which is preliminary data.</text>
</comment>
<evidence type="ECO:0000313" key="2">
    <source>
        <dbReference type="EMBL" id="KAJ7426017.1"/>
    </source>
</evidence>
<dbReference type="Proteomes" id="UP001145742">
    <property type="component" value="Unassembled WGS sequence"/>
</dbReference>
<proteinExistence type="predicted"/>
<name>A0ABQ9DPH4_9PASS</name>
<keyword evidence="3" id="KW-1185">Reference proteome</keyword>
<feature type="region of interest" description="Disordered" evidence="1">
    <location>
        <begin position="37"/>
        <end position="68"/>
    </location>
</feature>
<reference evidence="2" key="1">
    <citation type="submission" date="2019-10" db="EMBL/GenBank/DDBJ databases">
        <authorList>
            <person name="Soares A.E.R."/>
            <person name="Aleixo A."/>
            <person name="Schneider P."/>
            <person name="Miyaki C.Y."/>
            <person name="Schneider M.P."/>
            <person name="Mello C."/>
            <person name="Vasconcelos A.T.R."/>
        </authorList>
    </citation>
    <scope>NUCLEOTIDE SEQUENCE</scope>
    <source>
        <tissue evidence="2">Muscle</tissue>
    </source>
</reference>
<protein>
    <submittedName>
        <fullName evidence="2">Uncharacterized protein</fullName>
    </submittedName>
</protein>
<evidence type="ECO:0000256" key="1">
    <source>
        <dbReference type="SAM" id="MobiDB-lite"/>
    </source>
</evidence>
<evidence type="ECO:0000313" key="3">
    <source>
        <dbReference type="Proteomes" id="UP001145742"/>
    </source>
</evidence>
<organism evidence="2 3">
    <name type="scientific">Willisornis vidua</name>
    <name type="common">Xingu scale-backed antbird</name>
    <dbReference type="NCBI Taxonomy" id="1566151"/>
    <lineage>
        <taxon>Eukaryota</taxon>
        <taxon>Metazoa</taxon>
        <taxon>Chordata</taxon>
        <taxon>Craniata</taxon>
        <taxon>Vertebrata</taxon>
        <taxon>Euteleostomi</taxon>
        <taxon>Archelosauria</taxon>
        <taxon>Archosauria</taxon>
        <taxon>Dinosauria</taxon>
        <taxon>Saurischia</taxon>
        <taxon>Theropoda</taxon>
        <taxon>Coelurosauria</taxon>
        <taxon>Aves</taxon>
        <taxon>Neognathae</taxon>
        <taxon>Neoaves</taxon>
        <taxon>Telluraves</taxon>
        <taxon>Australaves</taxon>
        <taxon>Passeriformes</taxon>
        <taxon>Thamnophilidae</taxon>
        <taxon>Willisornis</taxon>
    </lineage>
</organism>
<accession>A0ABQ9DPH4</accession>